<reference evidence="2 3" key="1">
    <citation type="submission" date="2023-05" db="EMBL/GenBank/DDBJ databases">
        <title>Actinoplanes sp. NEAU-A12 genome sequencing.</title>
        <authorList>
            <person name="Wang Z.-S."/>
        </authorList>
    </citation>
    <scope>NUCLEOTIDE SEQUENCE [LARGE SCALE GENOMIC DNA]</scope>
    <source>
        <strain evidence="2 3">NEAU-A12</strain>
    </source>
</reference>
<dbReference type="GO" id="GO:0016787">
    <property type="term" value="F:hydrolase activity"/>
    <property type="evidence" value="ECO:0007669"/>
    <property type="project" value="UniProtKB-KW"/>
</dbReference>
<organism evidence="2 3">
    <name type="scientific">Actinoplanes sandaracinus</name>
    <dbReference type="NCBI Taxonomy" id="3045177"/>
    <lineage>
        <taxon>Bacteria</taxon>
        <taxon>Bacillati</taxon>
        <taxon>Actinomycetota</taxon>
        <taxon>Actinomycetes</taxon>
        <taxon>Micromonosporales</taxon>
        <taxon>Micromonosporaceae</taxon>
        <taxon>Actinoplanes</taxon>
    </lineage>
</organism>
<accession>A0ABT6WSJ8</accession>
<dbReference type="InterPro" id="IPR012338">
    <property type="entry name" value="Beta-lactam/transpept-like"/>
</dbReference>
<dbReference type="RefSeq" id="WP_282763785.1">
    <property type="nucleotide sequence ID" value="NZ_JASCTH010000021.1"/>
</dbReference>
<dbReference type="InterPro" id="IPR045155">
    <property type="entry name" value="Beta-lactam_cat"/>
</dbReference>
<gene>
    <name evidence="2" type="ORF">QLQ12_29270</name>
</gene>
<protein>
    <submittedName>
        <fullName evidence="2">Class A beta-lactamase-related serine hydrolase</fullName>
    </submittedName>
</protein>
<dbReference type="PANTHER" id="PTHR35333">
    <property type="entry name" value="BETA-LACTAMASE"/>
    <property type="match status" value="1"/>
</dbReference>
<evidence type="ECO:0000313" key="3">
    <source>
        <dbReference type="Proteomes" id="UP001241758"/>
    </source>
</evidence>
<name>A0ABT6WSJ8_9ACTN</name>
<evidence type="ECO:0000313" key="2">
    <source>
        <dbReference type="EMBL" id="MDI6102717.1"/>
    </source>
</evidence>
<dbReference type="PANTHER" id="PTHR35333:SF3">
    <property type="entry name" value="BETA-LACTAMASE-TYPE TRANSPEPTIDASE FOLD CONTAINING PROTEIN"/>
    <property type="match status" value="1"/>
</dbReference>
<dbReference type="EMBL" id="JASCTH010000021">
    <property type="protein sequence ID" value="MDI6102717.1"/>
    <property type="molecule type" value="Genomic_DNA"/>
</dbReference>
<dbReference type="Gene3D" id="3.40.710.10">
    <property type="entry name" value="DD-peptidase/beta-lactamase superfamily"/>
    <property type="match status" value="1"/>
</dbReference>
<dbReference type="InterPro" id="IPR000871">
    <property type="entry name" value="Beta-lactam_class-A"/>
</dbReference>
<comment type="caution">
    <text evidence="2">The sequence shown here is derived from an EMBL/GenBank/DDBJ whole genome shotgun (WGS) entry which is preliminary data.</text>
</comment>
<dbReference type="Pfam" id="PF13354">
    <property type="entry name" value="Beta-lactamase2"/>
    <property type="match status" value="1"/>
</dbReference>
<dbReference type="Proteomes" id="UP001241758">
    <property type="component" value="Unassembled WGS sequence"/>
</dbReference>
<evidence type="ECO:0000259" key="1">
    <source>
        <dbReference type="Pfam" id="PF13354"/>
    </source>
</evidence>
<dbReference type="SUPFAM" id="SSF56601">
    <property type="entry name" value="beta-lactamase/transpeptidase-like"/>
    <property type="match status" value="1"/>
</dbReference>
<keyword evidence="2" id="KW-0378">Hydrolase</keyword>
<keyword evidence="3" id="KW-1185">Reference proteome</keyword>
<proteinExistence type="predicted"/>
<feature type="domain" description="Beta-lactamase class A catalytic" evidence="1">
    <location>
        <begin position="21"/>
        <end position="263"/>
    </location>
</feature>
<sequence length="294" mass="31800">MPWPLTVETEIARLAARVHAHARDIDTGAVTGLGADDVVPIASTFKVLVLLELFLRAETGDIDLTERITVTAEDRTPGPTGLSVFRDPVELSLRDAALLMMSVSDNTASDMLVRRLGLDRINATAARLGLTRTRVPIEIRELFTRHAHQLGYESLTEFFAAERAPLEVEEKTDMVTGNDSIRGTAAELTALLGLIWRDEAGPPAVCAETRRMLRYQVNGSRLASGFGDAAVTVVGKTGTVPYARGECGVVEYPDGGRYAVAVLLRHRGPGPRLPDHDRLIGSIAAALIGELRSR</sequence>